<dbReference type="EMBL" id="SMMG02000005">
    <property type="protein sequence ID" value="KAA3475294.1"/>
    <property type="molecule type" value="Genomic_DNA"/>
</dbReference>
<reference evidence="2" key="1">
    <citation type="journal article" date="2019" name="Plant Biotechnol. J.">
        <title>Genome sequencing of the Australian wild diploid species Gossypium australe highlights disease resistance and delayed gland morphogenesis.</title>
        <authorList>
            <person name="Cai Y."/>
            <person name="Cai X."/>
            <person name="Wang Q."/>
            <person name="Wang P."/>
            <person name="Zhang Y."/>
            <person name="Cai C."/>
            <person name="Xu Y."/>
            <person name="Wang K."/>
            <person name="Zhou Z."/>
            <person name="Wang C."/>
            <person name="Geng S."/>
            <person name="Li B."/>
            <person name="Dong Q."/>
            <person name="Hou Y."/>
            <person name="Wang H."/>
            <person name="Ai P."/>
            <person name="Liu Z."/>
            <person name="Yi F."/>
            <person name="Sun M."/>
            <person name="An G."/>
            <person name="Cheng J."/>
            <person name="Zhang Y."/>
            <person name="Shi Q."/>
            <person name="Xie Y."/>
            <person name="Shi X."/>
            <person name="Chang Y."/>
            <person name="Huang F."/>
            <person name="Chen Y."/>
            <person name="Hong S."/>
            <person name="Mi L."/>
            <person name="Sun Q."/>
            <person name="Zhang L."/>
            <person name="Zhou B."/>
            <person name="Peng R."/>
            <person name="Zhang X."/>
            <person name="Liu F."/>
        </authorList>
    </citation>
    <scope>NUCLEOTIDE SEQUENCE [LARGE SCALE GENOMIC DNA]</scope>
    <source>
        <strain evidence="2">cv. PA1801</strain>
    </source>
</reference>
<evidence type="ECO:0000313" key="2">
    <source>
        <dbReference type="Proteomes" id="UP000325315"/>
    </source>
</evidence>
<accession>A0A5B6W248</accession>
<name>A0A5B6W248_9ROSI</name>
<dbReference type="OrthoDB" id="1001766at2759"/>
<keyword evidence="2" id="KW-1185">Reference proteome</keyword>
<dbReference type="AlphaFoldDB" id="A0A5B6W248"/>
<dbReference type="Proteomes" id="UP000325315">
    <property type="component" value="Unassembled WGS sequence"/>
</dbReference>
<proteinExistence type="predicted"/>
<evidence type="ECO:0000313" key="1">
    <source>
        <dbReference type="EMBL" id="KAA3475294.1"/>
    </source>
</evidence>
<protein>
    <submittedName>
        <fullName evidence="1">Integrase, catalytic core</fullName>
    </submittedName>
</protein>
<organism evidence="1 2">
    <name type="scientific">Gossypium australe</name>
    <dbReference type="NCBI Taxonomy" id="47621"/>
    <lineage>
        <taxon>Eukaryota</taxon>
        <taxon>Viridiplantae</taxon>
        <taxon>Streptophyta</taxon>
        <taxon>Embryophyta</taxon>
        <taxon>Tracheophyta</taxon>
        <taxon>Spermatophyta</taxon>
        <taxon>Magnoliopsida</taxon>
        <taxon>eudicotyledons</taxon>
        <taxon>Gunneridae</taxon>
        <taxon>Pentapetalae</taxon>
        <taxon>rosids</taxon>
        <taxon>malvids</taxon>
        <taxon>Malvales</taxon>
        <taxon>Malvaceae</taxon>
        <taxon>Malvoideae</taxon>
        <taxon>Gossypium</taxon>
    </lineage>
</organism>
<gene>
    <name evidence="1" type="ORF">EPI10_025495</name>
</gene>
<dbReference type="PANTHER" id="PTHR35317:SF31">
    <property type="entry name" value="DUF4219 DOMAIN-CONTAINING PROTEIN"/>
    <property type="match status" value="1"/>
</dbReference>
<sequence length="119" mass="14087">MTQLKGHSEEKAKKYEAKSCIESFVSYEIFIRILIRSDKTKQMQVLNRKRGFEVLKMQEFETVKEYKDISMKIVNKLKLLKKETKEFFAERFESKISSLEDSKNLTKISLVELTNVLEP</sequence>
<comment type="caution">
    <text evidence="1">The sequence shown here is derived from an EMBL/GenBank/DDBJ whole genome shotgun (WGS) entry which is preliminary data.</text>
</comment>
<dbReference type="PANTHER" id="PTHR35317">
    <property type="entry name" value="OS04G0629600 PROTEIN"/>
    <property type="match status" value="1"/>
</dbReference>